<organism evidence="2 3">
    <name type="scientific">Plakobranchus ocellatus</name>
    <dbReference type="NCBI Taxonomy" id="259542"/>
    <lineage>
        <taxon>Eukaryota</taxon>
        <taxon>Metazoa</taxon>
        <taxon>Spiralia</taxon>
        <taxon>Lophotrochozoa</taxon>
        <taxon>Mollusca</taxon>
        <taxon>Gastropoda</taxon>
        <taxon>Heterobranchia</taxon>
        <taxon>Euthyneura</taxon>
        <taxon>Panpulmonata</taxon>
        <taxon>Sacoglossa</taxon>
        <taxon>Placobranchoidea</taxon>
        <taxon>Plakobranchidae</taxon>
        <taxon>Plakobranchus</taxon>
    </lineage>
</organism>
<evidence type="ECO:0000313" key="3">
    <source>
        <dbReference type="Proteomes" id="UP000735302"/>
    </source>
</evidence>
<accession>A0AAV3YFC2</accession>
<dbReference type="Proteomes" id="UP000735302">
    <property type="component" value="Unassembled WGS sequence"/>
</dbReference>
<gene>
    <name evidence="2" type="ORF">PoB_000725900</name>
</gene>
<dbReference type="EMBL" id="BLXT01000847">
    <property type="protein sequence ID" value="GFN80753.1"/>
    <property type="molecule type" value="Genomic_DNA"/>
</dbReference>
<proteinExistence type="predicted"/>
<dbReference type="AlphaFoldDB" id="A0AAV3YFC2"/>
<keyword evidence="3" id="KW-1185">Reference proteome</keyword>
<reference evidence="2 3" key="1">
    <citation type="journal article" date="2021" name="Elife">
        <title>Chloroplast acquisition without the gene transfer in kleptoplastic sea slugs, Plakobranchus ocellatus.</title>
        <authorList>
            <person name="Maeda T."/>
            <person name="Takahashi S."/>
            <person name="Yoshida T."/>
            <person name="Shimamura S."/>
            <person name="Takaki Y."/>
            <person name="Nagai Y."/>
            <person name="Toyoda A."/>
            <person name="Suzuki Y."/>
            <person name="Arimoto A."/>
            <person name="Ishii H."/>
            <person name="Satoh N."/>
            <person name="Nishiyama T."/>
            <person name="Hasebe M."/>
            <person name="Maruyama T."/>
            <person name="Minagawa J."/>
            <person name="Obokata J."/>
            <person name="Shigenobu S."/>
        </authorList>
    </citation>
    <scope>NUCLEOTIDE SEQUENCE [LARGE SCALE GENOMIC DNA]</scope>
</reference>
<protein>
    <submittedName>
        <fullName evidence="2">Uncharacterized protein</fullName>
    </submittedName>
</protein>
<name>A0AAV3YFC2_9GAST</name>
<comment type="caution">
    <text evidence="2">The sequence shown here is derived from an EMBL/GenBank/DDBJ whole genome shotgun (WGS) entry which is preliminary data.</text>
</comment>
<evidence type="ECO:0000256" key="1">
    <source>
        <dbReference type="SAM" id="MobiDB-lite"/>
    </source>
</evidence>
<evidence type="ECO:0000313" key="2">
    <source>
        <dbReference type="EMBL" id="GFN80753.1"/>
    </source>
</evidence>
<sequence>MACMLQTSKVKSEPYFKLHNTLLSCFLQSENGHGSESDEDVISDNGDISFSDNSSDANEPDLTSLQPVDMTFLSNQVETAIVNEEPTPTSKATAMLEDVSRFYHAKDGNIWVKTTPPTGRNSSCNIFRHPVRQVTQEIFILLDQRTSAL</sequence>
<feature type="region of interest" description="Disordered" evidence="1">
    <location>
        <begin position="34"/>
        <end position="62"/>
    </location>
</feature>
<feature type="compositionally biased region" description="Polar residues" evidence="1">
    <location>
        <begin position="46"/>
        <end position="62"/>
    </location>
</feature>